<dbReference type="RefSeq" id="WP_369607802.1">
    <property type="nucleotide sequence ID" value="NZ_BAAFHN010000066.1"/>
</dbReference>
<feature type="transmembrane region" description="Helical" evidence="1">
    <location>
        <begin position="25"/>
        <end position="42"/>
    </location>
</feature>
<evidence type="ECO:0000313" key="3">
    <source>
        <dbReference type="Proteomes" id="UP001562457"/>
    </source>
</evidence>
<comment type="caution">
    <text evidence="2">The sequence shown here is derived from an EMBL/GenBank/DDBJ whole genome shotgun (WGS) entry which is preliminary data.</text>
</comment>
<protein>
    <submittedName>
        <fullName evidence="2">Uncharacterized protein</fullName>
    </submittedName>
</protein>
<proteinExistence type="predicted"/>
<keyword evidence="1" id="KW-1133">Transmembrane helix</keyword>
<keyword evidence="3" id="KW-1185">Reference proteome</keyword>
<accession>A0ABQ0D688</accession>
<keyword evidence="1" id="KW-0472">Membrane</keyword>
<reference evidence="2 3" key="1">
    <citation type="submission" date="2024-06" db="EMBL/GenBank/DDBJ databases">
        <title>Draft genome sequence of Helicobacter trogontum NHP16-4001.</title>
        <authorList>
            <person name="Rimbara E."/>
            <person name="Suzuki M."/>
        </authorList>
    </citation>
    <scope>NUCLEOTIDE SEQUENCE [LARGE SCALE GENOMIC DNA]</scope>
    <source>
        <strain evidence="2 3">NHP16-4001</strain>
    </source>
</reference>
<keyword evidence="1" id="KW-0812">Transmembrane</keyword>
<evidence type="ECO:0000256" key="1">
    <source>
        <dbReference type="SAM" id="Phobius"/>
    </source>
</evidence>
<dbReference type="Proteomes" id="UP001562457">
    <property type="component" value="Unassembled WGS sequence"/>
</dbReference>
<sequence length="61" mass="7050">MIYGYDQDKEGFIGRERFKSKSIKNLYFASSFGFPGAILSGYRTAKKILDPYFTQKGLHYV</sequence>
<evidence type="ECO:0000313" key="2">
    <source>
        <dbReference type="EMBL" id="GAB0173828.1"/>
    </source>
</evidence>
<name>A0ABQ0D688_9HELI</name>
<organism evidence="2 3">
    <name type="scientific">Helicobacter trogontum</name>
    <dbReference type="NCBI Taxonomy" id="50960"/>
    <lineage>
        <taxon>Bacteria</taxon>
        <taxon>Pseudomonadati</taxon>
        <taxon>Campylobacterota</taxon>
        <taxon>Epsilonproteobacteria</taxon>
        <taxon>Campylobacterales</taxon>
        <taxon>Helicobacteraceae</taxon>
        <taxon>Helicobacter</taxon>
    </lineage>
</organism>
<gene>
    <name evidence="2" type="ORF">NHP164001_18500</name>
</gene>
<dbReference type="EMBL" id="BAAFHN010000066">
    <property type="protein sequence ID" value="GAB0173828.1"/>
    <property type="molecule type" value="Genomic_DNA"/>
</dbReference>